<name>A0A843V4U3_COLES</name>
<dbReference type="Proteomes" id="UP000652761">
    <property type="component" value="Unassembled WGS sequence"/>
</dbReference>
<protein>
    <submittedName>
        <fullName evidence="1">Uncharacterized protein</fullName>
    </submittedName>
</protein>
<organism evidence="1 2">
    <name type="scientific">Colocasia esculenta</name>
    <name type="common">Wild taro</name>
    <name type="synonym">Arum esculentum</name>
    <dbReference type="NCBI Taxonomy" id="4460"/>
    <lineage>
        <taxon>Eukaryota</taxon>
        <taxon>Viridiplantae</taxon>
        <taxon>Streptophyta</taxon>
        <taxon>Embryophyta</taxon>
        <taxon>Tracheophyta</taxon>
        <taxon>Spermatophyta</taxon>
        <taxon>Magnoliopsida</taxon>
        <taxon>Liliopsida</taxon>
        <taxon>Araceae</taxon>
        <taxon>Aroideae</taxon>
        <taxon>Colocasieae</taxon>
        <taxon>Colocasia</taxon>
    </lineage>
</organism>
<reference evidence="1" key="1">
    <citation type="submission" date="2017-07" db="EMBL/GenBank/DDBJ databases">
        <title>Taro Niue Genome Assembly and Annotation.</title>
        <authorList>
            <person name="Atibalentja N."/>
            <person name="Keating K."/>
            <person name="Fields C.J."/>
        </authorList>
    </citation>
    <scope>NUCLEOTIDE SEQUENCE</scope>
    <source>
        <strain evidence="1">Niue_2</strain>
        <tissue evidence="1">Leaf</tissue>
    </source>
</reference>
<keyword evidence="2" id="KW-1185">Reference proteome</keyword>
<gene>
    <name evidence="1" type="ORF">Taro_023497</name>
</gene>
<dbReference type="AlphaFoldDB" id="A0A843V4U3"/>
<evidence type="ECO:0000313" key="1">
    <source>
        <dbReference type="EMBL" id="MQL90895.1"/>
    </source>
</evidence>
<proteinExistence type="predicted"/>
<comment type="caution">
    <text evidence="1">The sequence shown here is derived from an EMBL/GenBank/DDBJ whole genome shotgun (WGS) entry which is preliminary data.</text>
</comment>
<sequence>MCRFGQTEQRMLCPTQGRLMWHLPWGFPAISASSGSCGVGTTRGRCSECGRAVGEEVLACFGVFYRLVVRRLIRNTSSVGYPRFLGEPGTCVVLGACPGTVCTSEVLVVFLDTLTPVFELYVRAMRFECVVHAGRDSRNRLCDKWRAGSVWRQTGWTRLKSLNAASALDAISIRVLNVSFQPDIAEDALSSAGEVAVAPSMRFSGDLGFWRLVRRGNHVRTMLGVWACHQQGGFGVLRHLLPCLTLRFSAGAPKGVRLGPARCVTCRLWWLVGLHYSWLVVVERQLDLSSVTVRLRGSSCALLSELNNGVMNQ</sequence>
<dbReference type="EMBL" id="NMUH01001283">
    <property type="protein sequence ID" value="MQL90895.1"/>
    <property type="molecule type" value="Genomic_DNA"/>
</dbReference>
<accession>A0A843V4U3</accession>
<evidence type="ECO:0000313" key="2">
    <source>
        <dbReference type="Proteomes" id="UP000652761"/>
    </source>
</evidence>